<evidence type="ECO:0000313" key="5">
    <source>
        <dbReference type="Proteomes" id="UP000279259"/>
    </source>
</evidence>
<sequence>MHPRPHLAPGSSGSTGDQPSLAPRTAYLLGDCLEALAWCRAHLNEVFGPGAVDIARWAVGGESAGARLSTLMAIRAHPPPRVVLDLYGHTTYYPSQVQDPLPPSAFEWPTNLPPIDDVLESVNSHDPARAIVHAPYFNLDEDELRTLWSFPSFVMSERVGMQLAIVKYYALSKSKNFHALRLNEYSDGNSKERQARVDEFSLVHQLERVKTYPPTVILQGMGDTVVDPKMSIALEAQLRDKGVPVLALYEEGAPHGFDFVFESPAVQDYDKYITATLNYVDEYI</sequence>
<dbReference type="InterPro" id="IPR050300">
    <property type="entry name" value="GDXG_lipolytic_enzyme"/>
</dbReference>
<dbReference type="Gene3D" id="3.40.50.1820">
    <property type="entry name" value="alpha/beta hydrolase"/>
    <property type="match status" value="2"/>
</dbReference>
<dbReference type="EMBL" id="RSCD01000018">
    <property type="protein sequence ID" value="RSH87092.1"/>
    <property type="molecule type" value="Genomic_DNA"/>
</dbReference>
<organism evidence="4 5">
    <name type="scientific">Saitozyma podzolica</name>
    <dbReference type="NCBI Taxonomy" id="1890683"/>
    <lineage>
        <taxon>Eukaryota</taxon>
        <taxon>Fungi</taxon>
        <taxon>Dikarya</taxon>
        <taxon>Basidiomycota</taxon>
        <taxon>Agaricomycotina</taxon>
        <taxon>Tremellomycetes</taxon>
        <taxon>Tremellales</taxon>
        <taxon>Trimorphomycetaceae</taxon>
        <taxon>Saitozyma</taxon>
    </lineage>
</organism>
<comment type="caution">
    <text evidence="4">The sequence shown here is derived from an EMBL/GenBank/DDBJ whole genome shotgun (WGS) entry which is preliminary data.</text>
</comment>
<dbReference type="GO" id="GO:0008236">
    <property type="term" value="F:serine-type peptidase activity"/>
    <property type="evidence" value="ECO:0007669"/>
    <property type="project" value="InterPro"/>
</dbReference>
<dbReference type="InterPro" id="IPR029058">
    <property type="entry name" value="AB_hydrolase_fold"/>
</dbReference>
<dbReference type="SUPFAM" id="SSF53474">
    <property type="entry name" value="alpha/beta-Hydrolases"/>
    <property type="match status" value="1"/>
</dbReference>
<dbReference type="STRING" id="1890683.A0A427Y7M5"/>
<reference evidence="4 5" key="1">
    <citation type="submission" date="2018-11" db="EMBL/GenBank/DDBJ databases">
        <title>Genome sequence of Saitozyma podzolica DSM 27192.</title>
        <authorList>
            <person name="Aliyu H."/>
            <person name="Gorte O."/>
            <person name="Ochsenreither K."/>
        </authorList>
    </citation>
    <scope>NUCLEOTIDE SEQUENCE [LARGE SCALE GENOMIC DNA]</scope>
    <source>
        <strain evidence="4 5">DSM 27192</strain>
    </source>
</reference>
<keyword evidence="1" id="KW-0378">Hydrolase</keyword>
<dbReference type="GO" id="GO:0006508">
    <property type="term" value="P:proteolysis"/>
    <property type="evidence" value="ECO:0007669"/>
    <property type="project" value="InterPro"/>
</dbReference>
<accession>A0A427Y7M5</accession>
<dbReference type="AlphaFoldDB" id="A0A427Y7M5"/>
<evidence type="ECO:0000259" key="3">
    <source>
        <dbReference type="Pfam" id="PF00326"/>
    </source>
</evidence>
<dbReference type="Pfam" id="PF00326">
    <property type="entry name" value="Peptidase_S9"/>
    <property type="match status" value="1"/>
</dbReference>
<evidence type="ECO:0000256" key="2">
    <source>
        <dbReference type="SAM" id="MobiDB-lite"/>
    </source>
</evidence>
<name>A0A427Y7M5_9TREE</name>
<feature type="region of interest" description="Disordered" evidence="2">
    <location>
        <begin position="1"/>
        <end position="20"/>
    </location>
</feature>
<dbReference type="InterPro" id="IPR001375">
    <property type="entry name" value="Peptidase_S9_cat"/>
</dbReference>
<dbReference type="OrthoDB" id="408631at2759"/>
<evidence type="ECO:0000256" key="1">
    <source>
        <dbReference type="ARBA" id="ARBA00022801"/>
    </source>
</evidence>
<proteinExistence type="predicted"/>
<evidence type="ECO:0000313" key="4">
    <source>
        <dbReference type="EMBL" id="RSH87092.1"/>
    </source>
</evidence>
<feature type="domain" description="Peptidase S9 prolyl oligopeptidase catalytic" evidence="3">
    <location>
        <begin position="182"/>
        <end position="257"/>
    </location>
</feature>
<protein>
    <recommendedName>
        <fullName evidence="3">Peptidase S9 prolyl oligopeptidase catalytic domain-containing protein</fullName>
    </recommendedName>
</protein>
<gene>
    <name evidence="4" type="ORF">EHS25_003581</name>
</gene>
<dbReference type="PANTHER" id="PTHR48081">
    <property type="entry name" value="AB HYDROLASE SUPERFAMILY PROTEIN C4A8.06C"/>
    <property type="match status" value="1"/>
</dbReference>
<keyword evidence="5" id="KW-1185">Reference proteome</keyword>
<dbReference type="Proteomes" id="UP000279259">
    <property type="component" value="Unassembled WGS sequence"/>
</dbReference>